<keyword evidence="1" id="KW-0732">Signal</keyword>
<sequence>MLYIYCTRRHLRSNPFACICIMKIFPVLLCLMLLGVSEAKFEIEPILSNDFFNQHGIVTDCRGNTTFGSFSWCSMRCDNLKNPSGDCNRPSQLGCKCKKGFIPLSSNHNPLQCVKLFDCPP</sequence>
<comment type="caution">
    <text evidence="2">The sequence shown here is derived from an EMBL/GenBank/DDBJ whole genome shotgun (WGS) entry which is preliminary data.</text>
</comment>
<evidence type="ECO:0000313" key="2">
    <source>
        <dbReference type="EMBL" id="CAL1298903.1"/>
    </source>
</evidence>
<evidence type="ECO:0000313" key="3">
    <source>
        <dbReference type="Proteomes" id="UP001497382"/>
    </source>
</evidence>
<keyword evidence="3" id="KW-1185">Reference proteome</keyword>
<protein>
    <submittedName>
        <fullName evidence="2">Uncharacterized protein</fullName>
    </submittedName>
</protein>
<dbReference type="Proteomes" id="UP001497382">
    <property type="component" value="Unassembled WGS sequence"/>
</dbReference>
<organism evidence="2 3">
    <name type="scientific">Larinioides sclopetarius</name>
    <dbReference type="NCBI Taxonomy" id="280406"/>
    <lineage>
        <taxon>Eukaryota</taxon>
        <taxon>Metazoa</taxon>
        <taxon>Ecdysozoa</taxon>
        <taxon>Arthropoda</taxon>
        <taxon>Chelicerata</taxon>
        <taxon>Arachnida</taxon>
        <taxon>Araneae</taxon>
        <taxon>Araneomorphae</taxon>
        <taxon>Entelegynae</taxon>
        <taxon>Araneoidea</taxon>
        <taxon>Araneidae</taxon>
        <taxon>Larinioides</taxon>
    </lineage>
</organism>
<gene>
    <name evidence="2" type="ORF">LARSCL_LOCUS21052</name>
</gene>
<name>A0AAV2BS54_9ARAC</name>
<feature type="chain" id="PRO_5043359848" evidence="1">
    <location>
        <begin position="40"/>
        <end position="121"/>
    </location>
</feature>
<dbReference type="EMBL" id="CAXIEN010000479">
    <property type="protein sequence ID" value="CAL1298903.1"/>
    <property type="molecule type" value="Genomic_DNA"/>
</dbReference>
<dbReference type="AlphaFoldDB" id="A0AAV2BS54"/>
<reference evidence="2 3" key="1">
    <citation type="submission" date="2024-04" db="EMBL/GenBank/DDBJ databases">
        <authorList>
            <person name="Rising A."/>
            <person name="Reimegard J."/>
            <person name="Sonavane S."/>
            <person name="Akerstrom W."/>
            <person name="Nylinder S."/>
            <person name="Hedman E."/>
            <person name="Kallberg Y."/>
        </authorList>
    </citation>
    <scope>NUCLEOTIDE SEQUENCE [LARGE SCALE GENOMIC DNA]</scope>
</reference>
<proteinExistence type="predicted"/>
<accession>A0AAV2BS54</accession>
<dbReference type="InterPro" id="IPR036084">
    <property type="entry name" value="Ser_inhib-like_sf"/>
</dbReference>
<dbReference type="SUPFAM" id="SSF57567">
    <property type="entry name" value="Serine protease inhibitors"/>
    <property type="match status" value="1"/>
</dbReference>
<feature type="signal peptide" evidence="1">
    <location>
        <begin position="1"/>
        <end position="39"/>
    </location>
</feature>
<evidence type="ECO:0000256" key="1">
    <source>
        <dbReference type="SAM" id="SignalP"/>
    </source>
</evidence>